<keyword evidence="6" id="KW-1185">Reference proteome</keyword>
<dbReference type="AlphaFoldDB" id="A0A852RBH0"/>
<feature type="transmembrane region" description="Helical" evidence="3">
    <location>
        <begin position="357"/>
        <end position="375"/>
    </location>
</feature>
<dbReference type="InterPro" id="IPR007168">
    <property type="entry name" value="Phageshock_PspC_N"/>
</dbReference>
<protein>
    <submittedName>
        <fullName evidence="5">Phage shock protein PspC (Stress-responsive transcriptional regulator)</fullName>
    </submittedName>
</protein>
<feature type="transmembrane region" description="Helical" evidence="3">
    <location>
        <begin position="58"/>
        <end position="85"/>
    </location>
</feature>
<feature type="transmembrane region" description="Helical" evidence="3">
    <location>
        <begin position="326"/>
        <end position="350"/>
    </location>
</feature>
<feature type="coiled-coil region" evidence="1">
    <location>
        <begin position="512"/>
        <end position="570"/>
    </location>
</feature>
<feature type="region of interest" description="Disordered" evidence="2">
    <location>
        <begin position="227"/>
        <end position="252"/>
    </location>
</feature>
<evidence type="ECO:0000256" key="3">
    <source>
        <dbReference type="SAM" id="Phobius"/>
    </source>
</evidence>
<evidence type="ECO:0000259" key="4">
    <source>
        <dbReference type="Pfam" id="PF04024"/>
    </source>
</evidence>
<feature type="transmembrane region" description="Helical" evidence="3">
    <location>
        <begin position="145"/>
        <end position="166"/>
    </location>
</feature>
<keyword evidence="3" id="KW-0472">Membrane</keyword>
<dbReference type="Proteomes" id="UP000586095">
    <property type="component" value="Unassembled WGS sequence"/>
</dbReference>
<comment type="caution">
    <text evidence="5">The sequence shown here is derived from an EMBL/GenBank/DDBJ whole genome shotgun (WGS) entry which is preliminary data.</text>
</comment>
<dbReference type="EMBL" id="JACCBD010000001">
    <property type="protein sequence ID" value="NYD27769.1"/>
    <property type="molecule type" value="Genomic_DNA"/>
</dbReference>
<feature type="compositionally biased region" description="Low complexity" evidence="2">
    <location>
        <begin position="227"/>
        <end position="246"/>
    </location>
</feature>
<feature type="transmembrane region" description="Helical" evidence="3">
    <location>
        <begin position="105"/>
        <end position="125"/>
    </location>
</feature>
<organism evidence="5 6">
    <name type="scientific">Leucobacter aridicollis</name>
    <dbReference type="NCBI Taxonomy" id="283878"/>
    <lineage>
        <taxon>Bacteria</taxon>
        <taxon>Bacillati</taxon>
        <taxon>Actinomycetota</taxon>
        <taxon>Actinomycetes</taxon>
        <taxon>Micrococcales</taxon>
        <taxon>Microbacteriaceae</taxon>
        <taxon>Leucobacter</taxon>
    </lineage>
</organism>
<feature type="region of interest" description="Disordered" evidence="2">
    <location>
        <begin position="178"/>
        <end position="207"/>
    </location>
</feature>
<dbReference type="RefSeq" id="WP_185987590.1">
    <property type="nucleotide sequence ID" value="NZ_BAAALZ010000001.1"/>
</dbReference>
<keyword evidence="1" id="KW-0175">Coiled coil</keyword>
<sequence>MNQTPPPNGAAPGGSPQNAPFGAGFFAWIRGLGIGRGGDRWFAGVAGGIAMRAGIDPIIVRGIFIVLAVLGGPGIVLYLAGWLLLPDQGGKIHLEEVFRGRAGTAAVVATVAVGVFVVLPVFFRVLGFTTIGGWNLWNAFGLPHWLVTTVSVLVWIAVIAAAAFLVSRLFLERGRRVRDEAQPQPPHGPQPPAGTPTGAATSAPAMPASGAPAPIAFAAPAAGAPADGTFASAAPQQDATQTTQLPQPEPSPDWTQRITDGAERASEKAVKWSEDVGRQADEWSARYAEQHDLMKLGAAHVVITLALALLAAGGAAFIAFDMQLGSNLILTAALLGATGVLAISLIVAGIRGRHTGWVGFLAACGVIALLFTSIIPDGSRFQPFGTALVTADTPGSVLIAGTTDVDLTTLDGAGGVGDMEVWQLAGRSVITLPEHEPVRLTVRLLAGSLDASELSTGSSSAAGPFLSRTIDTSVDGDDEATRVTVYLLAGSARVEEAPASNRRSDRVAVGDADSSAANRADLREELTDLREEESELRAELDDPRLSEVRQERLENTLDFTRDEIAKLEKELAR</sequence>
<evidence type="ECO:0000313" key="6">
    <source>
        <dbReference type="Proteomes" id="UP000586095"/>
    </source>
</evidence>
<accession>A0A852RBH0</accession>
<feature type="domain" description="Phage shock protein PspC N-terminal" evidence="4">
    <location>
        <begin position="39"/>
        <end position="87"/>
    </location>
</feature>
<name>A0A852RBH0_9MICO</name>
<proteinExistence type="predicted"/>
<reference evidence="5 6" key="1">
    <citation type="submission" date="2020-07" db="EMBL/GenBank/DDBJ databases">
        <title>Sequencing the genomes of 1000 actinobacteria strains.</title>
        <authorList>
            <person name="Klenk H.-P."/>
        </authorList>
    </citation>
    <scope>NUCLEOTIDE SEQUENCE [LARGE SCALE GENOMIC DNA]</scope>
    <source>
        <strain evidence="5 6">DSM 17380</strain>
    </source>
</reference>
<feature type="compositionally biased region" description="Pro residues" evidence="2">
    <location>
        <begin position="183"/>
        <end position="194"/>
    </location>
</feature>
<keyword evidence="3" id="KW-1133">Transmembrane helix</keyword>
<evidence type="ECO:0000256" key="1">
    <source>
        <dbReference type="SAM" id="Coils"/>
    </source>
</evidence>
<evidence type="ECO:0000313" key="5">
    <source>
        <dbReference type="EMBL" id="NYD27769.1"/>
    </source>
</evidence>
<evidence type="ECO:0000256" key="2">
    <source>
        <dbReference type="SAM" id="MobiDB-lite"/>
    </source>
</evidence>
<keyword evidence="3" id="KW-0812">Transmembrane</keyword>
<feature type="transmembrane region" description="Helical" evidence="3">
    <location>
        <begin position="296"/>
        <end position="320"/>
    </location>
</feature>
<dbReference type="Pfam" id="PF04024">
    <property type="entry name" value="PspC"/>
    <property type="match status" value="1"/>
</dbReference>
<feature type="compositionally biased region" description="Low complexity" evidence="2">
    <location>
        <begin position="195"/>
        <end position="207"/>
    </location>
</feature>
<gene>
    <name evidence="5" type="ORF">BJ960_002572</name>
</gene>